<organism evidence="2 3">
    <name type="scientific">Candidatus Gottesmanbacteria bacterium GW2011_GWC2_39_8</name>
    <dbReference type="NCBI Taxonomy" id="1618450"/>
    <lineage>
        <taxon>Bacteria</taxon>
        <taxon>Candidatus Gottesmaniibacteriota</taxon>
    </lineage>
</organism>
<feature type="transmembrane region" description="Helical" evidence="1">
    <location>
        <begin position="7"/>
        <end position="23"/>
    </location>
</feature>
<feature type="transmembrane region" description="Helical" evidence="1">
    <location>
        <begin position="239"/>
        <end position="259"/>
    </location>
</feature>
<feature type="non-terminal residue" evidence="2">
    <location>
        <position position="414"/>
    </location>
</feature>
<keyword evidence="1" id="KW-0812">Transmembrane</keyword>
<keyword evidence="1" id="KW-1133">Transmembrane helix</keyword>
<accession>A0A0G0SAF6</accession>
<keyword evidence="1" id="KW-0472">Membrane</keyword>
<reference evidence="2 3" key="1">
    <citation type="journal article" date="2015" name="Nature">
        <title>rRNA introns, odd ribosomes, and small enigmatic genomes across a large radiation of phyla.</title>
        <authorList>
            <person name="Brown C.T."/>
            <person name="Hug L.A."/>
            <person name="Thomas B.C."/>
            <person name="Sharon I."/>
            <person name="Castelle C.J."/>
            <person name="Singh A."/>
            <person name="Wilkins M.J."/>
            <person name="Williams K.H."/>
            <person name="Banfield J.F."/>
        </authorList>
    </citation>
    <scope>NUCLEOTIDE SEQUENCE [LARGE SCALE GENOMIC DNA]</scope>
</reference>
<proteinExistence type="predicted"/>
<evidence type="ECO:0008006" key="4">
    <source>
        <dbReference type="Google" id="ProtNLM"/>
    </source>
</evidence>
<evidence type="ECO:0000313" key="2">
    <source>
        <dbReference type="EMBL" id="KKR31730.1"/>
    </source>
</evidence>
<feature type="transmembrane region" description="Helical" evidence="1">
    <location>
        <begin position="62"/>
        <end position="79"/>
    </location>
</feature>
<dbReference type="AlphaFoldDB" id="A0A0G0SAF6"/>
<feature type="transmembrane region" description="Helical" evidence="1">
    <location>
        <begin position="29"/>
        <end position="50"/>
    </location>
</feature>
<gene>
    <name evidence="2" type="ORF">UT63_C0062G0001</name>
</gene>
<feature type="transmembrane region" description="Helical" evidence="1">
    <location>
        <begin position="396"/>
        <end position="413"/>
    </location>
</feature>
<dbReference type="Proteomes" id="UP000034539">
    <property type="component" value="Unassembled WGS sequence"/>
</dbReference>
<feature type="transmembrane region" description="Helical" evidence="1">
    <location>
        <begin position="130"/>
        <end position="147"/>
    </location>
</feature>
<protein>
    <recommendedName>
        <fullName evidence="4">Glycosyltransferase RgtA/B/C/D-like domain-containing protein</fullName>
    </recommendedName>
</protein>
<evidence type="ECO:0000313" key="3">
    <source>
        <dbReference type="Proteomes" id="UP000034539"/>
    </source>
</evidence>
<feature type="transmembrane region" description="Helical" evidence="1">
    <location>
        <begin position="94"/>
        <end position="118"/>
    </location>
</feature>
<feature type="transmembrane region" description="Helical" evidence="1">
    <location>
        <begin position="373"/>
        <end position="389"/>
    </location>
</feature>
<evidence type="ECO:0000256" key="1">
    <source>
        <dbReference type="SAM" id="Phobius"/>
    </source>
</evidence>
<feature type="transmembrane region" description="Helical" evidence="1">
    <location>
        <begin position="314"/>
        <end position="331"/>
    </location>
</feature>
<name>A0A0G0SAF6_9BACT</name>
<comment type="caution">
    <text evidence="2">The sequence shown here is derived from an EMBL/GenBank/DDBJ whole genome shotgun (WGS) entry which is preliminary data.</text>
</comment>
<feature type="transmembrane region" description="Helical" evidence="1">
    <location>
        <begin position="279"/>
        <end position="302"/>
    </location>
</feature>
<feature type="transmembrane region" description="Helical" evidence="1">
    <location>
        <begin position="184"/>
        <end position="204"/>
    </location>
</feature>
<dbReference type="EMBL" id="LBXN01000062">
    <property type="protein sequence ID" value="KKR31730.1"/>
    <property type="molecule type" value="Genomic_DNA"/>
</dbReference>
<sequence length="414" mass="47394">MKPEKTFILLLIYFVILNGYIYSTGTYFLNGFLLLITGLISLFLFSSGIKIPGKIIGVNPDLFAKIILVLSIGLTIILLDTTTILEPGLTRLSYFFFVFLNIFKFVLFIALILSLTYLGEKSRIKSRFKYLLLISLFLSIAIILMSPNPYIDTFVGIKEGVLMLFRGINPYANKIDNIPLSPSYSSYFSYWPSVLLFNAPFVFLSGDPRFTSIVANMITAIVMHKILKKNSSGGSFSEILPLIYLFNPVSFLIIWKSWIDPLAICLFTLFVYFLLSNRRFISLIFLALATMTRQNLFLVWPLVWKFLPFKKRNIISLILPFLILMLPFYFWNPADFINNGILRYAAHFAPRYDSLSLNTFVHSFSSQDLDKRVYFGILSLIYGIVFVKMKRSLTGLILSSTVILFAVFLLGYFA</sequence>